<dbReference type="EMBL" id="VSSQ01099398">
    <property type="protein sequence ID" value="MPN41991.1"/>
    <property type="molecule type" value="Genomic_DNA"/>
</dbReference>
<accession>A0A645HSH0</accession>
<proteinExistence type="predicted"/>
<evidence type="ECO:0000313" key="1">
    <source>
        <dbReference type="EMBL" id="MPN41991.1"/>
    </source>
</evidence>
<comment type="caution">
    <text evidence="1">The sequence shown here is derived from an EMBL/GenBank/DDBJ whole genome shotgun (WGS) entry which is preliminary data.</text>
</comment>
<gene>
    <name evidence="1" type="ORF">SDC9_189547</name>
</gene>
<protein>
    <submittedName>
        <fullName evidence="1">Uncharacterized protein</fullName>
    </submittedName>
</protein>
<organism evidence="1">
    <name type="scientific">bioreactor metagenome</name>
    <dbReference type="NCBI Taxonomy" id="1076179"/>
    <lineage>
        <taxon>unclassified sequences</taxon>
        <taxon>metagenomes</taxon>
        <taxon>ecological metagenomes</taxon>
    </lineage>
</organism>
<reference evidence="1" key="1">
    <citation type="submission" date="2019-08" db="EMBL/GenBank/DDBJ databases">
        <authorList>
            <person name="Kucharzyk K."/>
            <person name="Murdoch R.W."/>
            <person name="Higgins S."/>
            <person name="Loffler F."/>
        </authorList>
    </citation>
    <scope>NUCLEOTIDE SEQUENCE</scope>
</reference>
<dbReference type="AlphaFoldDB" id="A0A645HSH0"/>
<sequence>MKMGHVVVFSLLLLVLSAGLINIADASENRLEGIVTDHQ</sequence>
<name>A0A645HSH0_9ZZZZ</name>